<evidence type="ECO:0008006" key="4">
    <source>
        <dbReference type="Google" id="ProtNLM"/>
    </source>
</evidence>
<reference evidence="2 3" key="1">
    <citation type="submission" date="2018-02" db="EMBL/GenBank/DDBJ databases">
        <title>The genomes of Aspergillus section Nigri reveals drivers in fungal speciation.</title>
        <authorList>
            <consortium name="DOE Joint Genome Institute"/>
            <person name="Vesth T.C."/>
            <person name="Nybo J."/>
            <person name="Theobald S."/>
            <person name="Brandl J."/>
            <person name="Frisvad J.C."/>
            <person name="Nielsen K.F."/>
            <person name="Lyhne E.K."/>
            <person name="Kogle M.E."/>
            <person name="Kuo A."/>
            <person name="Riley R."/>
            <person name="Clum A."/>
            <person name="Nolan M."/>
            <person name="Lipzen A."/>
            <person name="Salamov A."/>
            <person name="Henrissat B."/>
            <person name="Wiebenga A."/>
            <person name="De vries R.P."/>
            <person name="Grigoriev I.V."/>
            <person name="Mortensen U.H."/>
            <person name="Andersen M.R."/>
            <person name="Baker S.E."/>
        </authorList>
    </citation>
    <scope>NUCLEOTIDE SEQUENCE [LARGE SCALE GENOMIC DNA]</scope>
    <source>
        <strain evidence="2 3">CBS 101889</strain>
    </source>
</reference>
<feature type="region of interest" description="Disordered" evidence="1">
    <location>
        <begin position="170"/>
        <end position="193"/>
    </location>
</feature>
<evidence type="ECO:0000256" key="1">
    <source>
        <dbReference type="SAM" id="MobiDB-lite"/>
    </source>
</evidence>
<evidence type="ECO:0000313" key="3">
    <source>
        <dbReference type="Proteomes" id="UP000248961"/>
    </source>
</evidence>
<proteinExistence type="predicted"/>
<gene>
    <name evidence="2" type="ORF">BO97DRAFT_421882</name>
</gene>
<dbReference type="GeneID" id="37201026"/>
<name>A0A395I4S5_ASPHC</name>
<protein>
    <recommendedName>
        <fullName evidence="4">F-box domain-containing protein</fullName>
    </recommendedName>
</protein>
<dbReference type="RefSeq" id="XP_025554244.1">
    <property type="nucleotide sequence ID" value="XM_025696737.1"/>
</dbReference>
<organism evidence="2 3">
    <name type="scientific">Aspergillus homomorphus (strain CBS 101889)</name>
    <dbReference type="NCBI Taxonomy" id="1450537"/>
    <lineage>
        <taxon>Eukaryota</taxon>
        <taxon>Fungi</taxon>
        <taxon>Dikarya</taxon>
        <taxon>Ascomycota</taxon>
        <taxon>Pezizomycotina</taxon>
        <taxon>Eurotiomycetes</taxon>
        <taxon>Eurotiomycetidae</taxon>
        <taxon>Eurotiales</taxon>
        <taxon>Aspergillaceae</taxon>
        <taxon>Aspergillus</taxon>
        <taxon>Aspergillus subgen. Circumdati</taxon>
    </lineage>
</organism>
<evidence type="ECO:0000313" key="2">
    <source>
        <dbReference type="EMBL" id="RAL15090.1"/>
    </source>
</evidence>
<keyword evidence="3" id="KW-1185">Reference proteome</keyword>
<feature type="compositionally biased region" description="Basic residues" evidence="1">
    <location>
        <begin position="170"/>
        <end position="179"/>
    </location>
</feature>
<dbReference type="OrthoDB" id="4454461at2759"/>
<accession>A0A395I4S5</accession>
<dbReference type="VEuPathDB" id="FungiDB:BO97DRAFT_421882"/>
<dbReference type="AlphaFoldDB" id="A0A395I4S5"/>
<dbReference type="Proteomes" id="UP000248961">
    <property type="component" value="Unassembled WGS sequence"/>
</dbReference>
<dbReference type="EMBL" id="KZ824272">
    <property type="protein sequence ID" value="RAL15090.1"/>
    <property type="molecule type" value="Genomic_DNA"/>
</dbReference>
<sequence length="235" mass="27373">MKHQVIQKLQTAIRHRSTRWKSSKVPESAAAANNSLIRLPPHILKLILGLLPLPSQACLILTCHELYQLHKPIIQDPRLRLPQRSASDNSTATISRNQQSIVAPRTILLGQIQNHKWAFCETCLKLHFRTKMKKDGHAGHLCATKPEVVKTYPPSRDKFRLIQEALRHKKNKAKYHRRRLDNSTQQQAKNKDRVHLRIGLYTREPSRPPHSRPRRRSTWDFAWMGLVNPAFMLWQ</sequence>